<keyword evidence="1" id="KW-1133">Transmembrane helix</keyword>
<dbReference type="InterPro" id="IPR005530">
    <property type="entry name" value="SPW"/>
</dbReference>
<feature type="transmembrane region" description="Helical" evidence="1">
    <location>
        <begin position="37"/>
        <end position="56"/>
    </location>
</feature>
<feature type="domain" description="SPW repeat-containing integral membrane" evidence="2">
    <location>
        <begin position="11"/>
        <end position="110"/>
    </location>
</feature>
<keyword evidence="1" id="KW-0812">Transmembrane</keyword>
<reference evidence="3 4" key="1">
    <citation type="submission" date="2019-02" db="EMBL/GenBank/DDBJ databases">
        <title>Deep-cultivation of Planctomycetes and their phenomic and genomic characterization uncovers novel biology.</title>
        <authorList>
            <person name="Wiegand S."/>
            <person name="Jogler M."/>
            <person name="Boedeker C."/>
            <person name="Pinto D."/>
            <person name="Vollmers J."/>
            <person name="Rivas-Marin E."/>
            <person name="Kohn T."/>
            <person name="Peeters S.H."/>
            <person name="Heuer A."/>
            <person name="Rast P."/>
            <person name="Oberbeckmann S."/>
            <person name="Bunk B."/>
            <person name="Jeske O."/>
            <person name="Meyerdierks A."/>
            <person name="Storesund J.E."/>
            <person name="Kallscheuer N."/>
            <person name="Luecker S."/>
            <person name="Lage O.M."/>
            <person name="Pohl T."/>
            <person name="Merkel B.J."/>
            <person name="Hornburger P."/>
            <person name="Mueller R.-W."/>
            <person name="Bruemmer F."/>
            <person name="Labrenz M."/>
            <person name="Spormann A.M."/>
            <person name="Op Den Camp H."/>
            <person name="Overmann J."/>
            <person name="Amann R."/>
            <person name="Jetten M.S.M."/>
            <person name="Mascher T."/>
            <person name="Medema M.H."/>
            <person name="Devos D.P."/>
            <person name="Kaster A.-K."/>
            <person name="Ovreas L."/>
            <person name="Rohde M."/>
            <person name="Galperin M.Y."/>
            <person name="Jogler C."/>
        </authorList>
    </citation>
    <scope>NUCLEOTIDE SEQUENCE [LARGE SCALE GENOMIC DNA]</scope>
    <source>
        <strain evidence="3 4">Pla108</strain>
    </source>
</reference>
<organism evidence="3 4">
    <name type="scientific">Botrimarina colliarenosi</name>
    <dbReference type="NCBI Taxonomy" id="2528001"/>
    <lineage>
        <taxon>Bacteria</taxon>
        <taxon>Pseudomonadati</taxon>
        <taxon>Planctomycetota</taxon>
        <taxon>Planctomycetia</taxon>
        <taxon>Pirellulales</taxon>
        <taxon>Lacipirellulaceae</taxon>
        <taxon>Botrimarina</taxon>
    </lineage>
</organism>
<protein>
    <recommendedName>
        <fullName evidence="2">SPW repeat-containing integral membrane domain-containing protein</fullName>
    </recommendedName>
</protein>
<dbReference type="EMBL" id="SJPR01000012">
    <property type="protein sequence ID" value="TWT92120.1"/>
    <property type="molecule type" value="Genomic_DNA"/>
</dbReference>
<gene>
    <name evidence="3" type="ORF">Pla108_41300</name>
</gene>
<evidence type="ECO:0000256" key="1">
    <source>
        <dbReference type="SAM" id="Phobius"/>
    </source>
</evidence>
<dbReference type="Proteomes" id="UP000317421">
    <property type="component" value="Unassembled WGS sequence"/>
</dbReference>
<evidence type="ECO:0000313" key="4">
    <source>
        <dbReference type="Proteomes" id="UP000317421"/>
    </source>
</evidence>
<feature type="transmembrane region" description="Helical" evidence="1">
    <location>
        <begin position="68"/>
        <end position="91"/>
    </location>
</feature>
<dbReference type="RefSeq" id="WP_146446802.1">
    <property type="nucleotide sequence ID" value="NZ_SJPR01000012.1"/>
</dbReference>
<proteinExistence type="predicted"/>
<evidence type="ECO:0000259" key="2">
    <source>
        <dbReference type="Pfam" id="PF03779"/>
    </source>
</evidence>
<dbReference type="AlphaFoldDB" id="A0A5C5ZY73"/>
<dbReference type="Pfam" id="PF03779">
    <property type="entry name" value="SPW"/>
    <property type="match status" value="1"/>
</dbReference>
<sequence length="127" mass="13737">MDPRFVTKTMHAYLDYPVALSLMTAPFLLHLGASHPMARWLAVGSGVAALILTLLTDHKLGVFRVLPYRVHLAVDFLVGVVFLAAPLALGFSGLDAWYYWANSLAVLLVVGLHKPEAATLQAEALAV</sequence>
<feature type="transmembrane region" description="Helical" evidence="1">
    <location>
        <begin position="12"/>
        <end position="31"/>
    </location>
</feature>
<keyword evidence="4" id="KW-1185">Reference proteome</keyword>
<dbReference type="OrthoDB" id="129082at2"/>
<name>A0A5C5ZY73_9BACT</name>
<comment type="caution">
    <text evidence="3">The sequence shown here is derived from an EMBL/GenBank/DDBJ whole genome shotgun (WGS) entry which is preliminary data.</text>
</comment>
<keyword evidence="1" id="KW-0472">Membrane</keyword>
<accession>A0A5C5ZY73</accession>
<evidence type="ECO:0000313" key="3">
    <source>
        <dbReference type="EMBL" id="TWT92120.1"/>
    </source>
</evidence>